<reference evidence="1 2" key="1">
    <citation type="submission" date="2015-01" db="EMBL/GenBank/DDBJ databases">
        <title>The Genome Sequence of Capronia semiimmersa CBS27337.</title>
        <authorList>
            <consortium name="The Broad Institute Genomics Platform"/>
            <person name="Cuomo C."/>
            <person name="de Hoog S."/>
            <person name="Gorbushina A."/>
            <person name="Stielow B."/>
            <person name="Teixiera M."/>
            <person name="Abouelleil A."/>
            <person name="Chapman S.B."/>
            <person name="Priest M."/>
            <person name="Young S.K."/>
            <person name="Wortman J."/>
            <person name="Nusbaum C."/>
            <person name="Birren B."/>
        </authorList>
    </citation>
    <scope>NUCLEOTIDE SEQUENCE [LARGE SCALE GENOMIC DNA]</scope>
    <source>
        <strain evidence="1 2">CBS 27337</strain>
    </source>
</reference>
<accession>A0A0D2D1E5</accession>
<evidence type="ECO:0000313" key="2">
    <source>
        <dbReference type="Proteomes" id="UP000054266"/>
    </source>
</evidence>
<sequence>MVLYADSWSPDLRYYPTRRACGENEVQPKMITFSFDCTGQYQNIKPTSIFGYSKPSASPKIIHSVDHEPDDPGRSTTVPATVEAIAAESVQCPVLTCNFSSRSKFSLLGPNLW</sequence>
<organism evidence="1 2">
    <name type="scientific">Phialophora macrospora</name>
    <dbReference type="NCBI Taxonomy" id="1851006"/>
    <lineage>
        <taxon>Eukaryota</taxon>
        <taxon>Fungi</taxon>
        <taxon>Dikarya</taxon>
        <taxon>Ascomycota</taxon>
        <taxon>Pezizomycotina</taxon>
        <taxon>Eurotiomycetes</taxon>
        <taxon>Chaetothyriomycetidae</taxon>
        <taxon>Chaetothyriales</taxon>
        <taxon>Herpotrichiellaceae</taxon>
        <taxon>Phialophora</taxon>
    </lineage>
</organism>
<evidence type="ECO:0000313" key="1">
    <source>
        <dbReference type="EMBL" id="KIW71306.1"/>
    </source>
</evidence>
<dbReference type="AlphaFoldDB" id="A0A0D2D1E5"/>
<name>A0A0D2D1E5_9EURO</name>
<dbReference type="Proteomes" id="UP000054266">
    <property type="component" value="Unassembled WGS sequence"/>
</dbReference>
<dbReference type="EMBL" id="KN846957">
    <property type="protein sequence ID" value="KIW71306.1"/>
    <property type="molecule type" value="Genomic_DNA"/>
</dbReference>
<gene>
    <name evidence="1" type="ORF">PV04_03487</name>
</gene>
<proteinExistence type="predicted"/>
<keyword evidence="2" id="KW-1185">Reference proteome</keyword>
<dbReference type="HOGENOM" id="CLU_2133207_0_0_1"/>
<protein>
    <submittedName>
        <fullName evidence="1">Uncharacterized protein</fullName>
    </submittedName>
</protein>